<gene>
    <name evidence="1" type="ORF">AN640_06760</name>
</gene>
<name>A0ACC8XHJ4_9FIRM</name>
<protein>
    <submittedName>
        <fullName evidence="1">Uncharacterized protein</fullName>
    </submittedName>
</protein>
<organism evidence="1 2">
    <name type="scientific">Candidatus Epulonipiscium fishelsonii</name>
    <dbReference type="NCBI Taxonomy" id="77094"/>
    <lineage>
        <taxon>Bacteria</taxon>
        <taxon>Bacillati</taxon>
        <taxon>Bacillota</taxon>
        <taxon>Clostridia</taxon>
        <taxon>Lachnospirales</taxon>
        <taxon>Lachnospiraceae</taxon>
        <taxon>Candidatus Epulonipiscium</taxon>
    </lineage>
</organism>
<comment type="caution">
    <text evidence="1">The sequence shown here is derived from an EMBL/GenBank/DDBJ whole genome shotgun (WGS) entry which is preliminary data.</text>
</comment>
<dbReference type="EMBL" id="LJHD01000165">
    <property type="protein sequence ID" value="ONI43105.1"/>
    <property type="molecule type" value="Genomic_DNA"/>
</dbReference>
<evidence type="ECO:0000313" key="1">
    <source>
        <dbReference type="EMBL" id="ONI43105.1"/>
    </source>
</evidence>
<sequence>MIQQKLSCIQNLKIHGRTSKNLDPLTLFWTSSGVEVNFKGSELWIEVEVNYNTYEPWIYLLLNDELISRQMVVKGNHKICLLRGMNKDTIKNVKILKDTQAMSGDKKHCFQILSFISDGSFEELHEPKIKFEFIGDSLTSGEGTVGSKKENDWLMPFMSGYYCYATGVSKHFGADFNVISQSGWGVCSGWNNDPTCIIPPYYEQVCGLLTGKTNTDLGAKDNWDFNQFIPNVIVINLGTNDEAALFGYPPFEHKKVLYKQTSISNLMEGIKNFIIKVRKNNPDAFILWAYNMCNKTLTEDISNTVEEYKIEYNDKNAGFITLEYADDKMLGSLNHPGKLSHESATKRIINYLTEKNIILN</sequence>
<dbReference type="Proteomes" id="UP000188637">
    <property type="component" value="Unassembled WGS sequence"/>
</dbReference>
<evidence type="ECO:0000313" key="2">
    <source>
        <dbReference type="Proteomes" id="UP000188637"/>
    </source>
</evidence>
<proteinExistence type="predicted"/>
<accession>A0ACC8XHJ4</accession>
<reference evidence="1" key="1">
    <citation type="submission" date="2016-08" db="EMBL/GenBank/DDBJ databases">
        <authorList>
            <person name="Ngugi D.K."/>
            <person name="Miyake S."/>
            <person name="Stingl U."/>
        </authorList>
    </citation>
    <scope>NUCLEOTIDE SEQUENCE</scope>
    <source>
        <strain evidence="1">SCG-D08WGA-EpuloA1</strain>
    </source>
</reference>
<keyword evidence="2" id="KW-1185">Reference proteome</keyword>